<evidence type="ECO:0000313" key="4">
    <source>
        <dbReference type="Proteomes" id="UP000036449"/>
    </source>
</evidence>
<dbReference type="Proteomes" id="UP000036449">
    <property type="component" value="Unassembled WGS sequence"/>
</dbReference>
<dbReference type="Pfam" id="PF03958">
    <property type="entry name" value="Secretin_N"/>
    <property type="match status" value="2"/>
</dbReference>
<dbReference type="InterPro" id="IPR005644">
    <property type="entry name" value="NolW-like"/>
</dbReference>
<accession>A0A0J6TBR1</accession>
<feature type="non-terminal residue" evidence="3">
    <location>
        <position position="352"/>
    </location>
</feature>
<feature type="domain" description="NolW-like" evidence="2">
    <location>
        <begin position="219"/>
        <end position="283"/>
    </location>
</feature>
<feature type="chain" id="PRO_5005282356" evidence="1">
    <location>
        <begin position="23"/>
        <end position="352"/>
    </location>
</feature>
<dbReference type="PANTHER" id="PTHR30332:SF25">
    <property type="entry name" value="SECRETIN XPSD"/>
    <property type="match status" value="1"/>
</dbReference>
<keyword evidence="1" id="KW-0732">Signal</keyword>
<dbReference type="Gene3D" id="3.55.50.30">
    <property type="match status" value="1"/>
</dbReference>
<dbReference type="Gene3D" id="3.30.1370.120">
    <property type="match status" value="2"/>
</dbReference>
<sequence>MTRRAPVLALALACGWSLTASGAEPVRSAGSRDTGALVLRGNDRLIGGEAPAPEPIPGGPVSLNLVGVPLPVAAKAVFADTLGWGYSLDERASGTVTLQTGGPVSREALLRMFETALASRGLSLRRHGRSVQVVPAGTQAEIRPVQGLGAESGAVAVPLRWISAAEMQAILAAVAPREVVLRADRARNLLILSGDANQIRVLRQTIAVFDVDWMRGMSTAMVPVRSANPVVLARDLTQIFGGETAGTGDVIRFIPNEALNAILVVSSRAIYLDRARAMLEQLETLAADRERQLFVYRIQNRSAKELAAVLQGVVMAEMGGVYGMSGMGGYGGGYGGAPGGYAAMAGGLGGMG</sequence>
<proteinExistence type="predicted"/>
<name>A0A0J6TBR1_9HYPH</name>
<comment type="caution">
    <text evidence="3">The sequence shown here is derived from an EMBL/GenBank/DDBJ whole genome shotgun (WGS) entry which is preliminary data.</text>
</comment>
<feature type="signal peptide" evidence="1">
    <location>
        <begin position="1"/>
        <end position="22"/>
    </location>
</feature>
<dbReference type="AlphaFoldDB" id="A0A0J6TBR1"/>
<dbReference type="GO" id="GO:0015627">
    <property type="term" value="C:type II protein secretion system complex"/>
    <property type="evidence" value="ECO:0007669"/>
    <property type="project" value="TreeGrafter"/>
</dbReference>
<dbReference type="EMBL" id="LABZ01000009">
    <property type="protein sequence ID" value="KMO44735.1"/>
    <property type="molecule type" value="Genomic_DNA"/>
</dbReference>
<organism evidence="3 4">
    <name type="scientific">Methylobacterium tarhaniae</name>
    <dbReference type="NCBI Taxonomy" id="1187852"/>
    <lineage>
        <taxon>Bacteria</taxon>
        <taxon>Pseudomonadati</taxon>
        <taxon>Pseudomonadota</taxon>
        <taxon>Alphaproteobacteria</taxon>
        <taxon>Hyphomicrobiales</taxon>
        <taxon>Methylobacteriaceae</taxon>
        <taxon>Methylobacterium</taxon>
    </lineage>
</organism>
<dbReference type="InterPro" id="IPR050810">
    <property type="entry name" value="Bact_Secretion_Sys_Channel"/>
</dbReference>
<dbReference type="PANTHER" id="PTHR30332">
    <property type="entry name" value="PROBABLE GENERAL SECRETION PATHWAY PROTEIN D"/>
    <property type="match status" value="1"/>
</dbReference>
<gene>
    <name evidence="3" type="ORF">VQ03_01400</name>
</gene>
<dbReference type="GO" id="GO:0009306">
    <property type="term" value="P:protein secretion"/>
    <property type="evidence" value="ECO:0007669"/>
    <property type="project" value="TreeGrafter"/>
</dbReference>
<evidence type="ECO:0000313" key="3">
    <source>
        <dbReference type="EMBL" id="KMO44735.1"/>
    </source>
</evidence>
<protein>
    <submittedName>
        <fullName evidence="3">General secretion pathway protein GspD</fullName>
    </submittedName>
</protein>
<evidence type="ECO:0000256" key="1">
    <source>
        <dbReference type="SAM" id="SignalP"/>
    </source>
</evidence>
<feature type="domain" description="NolW-like" evidence="2">
    <location>
        <begin position="157"/>
        <end position="214"/>
    </location>
</feature>
<dbReference type="RefSeq" id="WP_048449066.1">
    <property type="nucleotide sequence ID" value="NZ_LABZ01000009.1"/>
</dbReference>
<evidence type="ECO:0000259" key="2">
    <source>
        <dbReference type="Pfam" id="PF03958"/>
    </source>
</evidence>
<dbReference type="InterPro" id="IPR038591">
    <property type="entry name" value="NolW-like_sf"/>
</dbReference>
<reference evidence="3 4" key="1">
    <citation type="submission" date="2015-03" db="EMBL/GenBank/DDBJ databases">
        <title>Genome sequencing of Methylobacterium tarhaniae DSM 25844.</title>
        <authorList>
            <person name="Chaudhry V."/>
            <person name="Patil P.B."/>
        </authorList>
    </citation>
    <scope>NUCLEOTIDE SEQUENCE [LARGE SCALE GENOMIC DNA]</scope>
    <source>
        <strain evidence="3 4">DSM 25844</strain>
    </source>
</reference>
<keyword evidence="4" id="KW-1185">Reference proteome</keyword>